<dbReference type="EMBL" id="JALLBG020000151">
    <property type="protein sequence ID" value="KAL3761354.1"/>
    <property type="molecule type" value="Genomic_DNA"/>
</dbReference>
<feature type="compositionally biased region" description="Polar residues" evidence="2">
    <location>
        <begin position="137"/>
        <end position="146"/>
    </location>
</feature>
<keyword evidence="1" id="KW-0479">Metal-binding</keyword>
<feature type="compositionally biased region" description="Pro residues" evidence="2">
    <location>
        <begin position="783"/>
        <end position="798"/>
    </location>
</feature>
<accession>A0ABD3MFE2</accession>
<dbReference type="Gene3D" id="3.30.40.10">
    <property type="entry name" value="Zinc/RING finger domain, C3HC4 (zinc finger)"/>
    <property type="match status" value="1"/>
</dbReference>
<evidence type="ECO:0000256" key="2">
    <source>
        <dbReference type="SAM" id="MobiDB-lite"/>
    </source>
</evidence>
<feature type="region of interest" description="Disordered" evidence="2">
    <location>
        <begin position="756"/>
        <end position="807"/>
    </location>
</feature>
<protein>
    <recommendedName>
        <fullName evidence="3">RING-type domain-containing protein</fullName>
    </recommendedName>
</protein>
<dbReference type="Proteomes" id="UP001530293">
    <property type="component" value="Unassembled WGS sequence"/>
</dbReference>
<feature type="compositionally biased region" description="Gly residues" evidence="2">
    <location>
        <begin position="73"/>
        <end position="86"/>
    </location>
</feature>
<dbReference type="SMART" id="SM00355">
    <property type="entry name" value="ZnF_C2H2"/>
    <property type="match status" value="3"/>
</dbReference>
<evidence type="ECO:0000313" key="5">
    <source>
        <dbReference type="Proteomes" id="UP001530293"/>
    </source>
</evidence>
<dbReference type="PANTHER" id="PTHR22938">
    <property type="entry name" value="ZINC FINGER PROTEIN 598"/>
    <property type="match status" value="1"/>
</dbReference>
<feature type="domain" description="RING-type" evidence="3">
    <location>
        <begin position="173"/>
        <end position="216"/>
    </location>
</feature>
<feature type="region of interest" description="Disordered" evidence="2">
    <location>
        <begin position="671"/>
        <end position="724"/>
    </location>
</feature>
<keyword evidence="1" id="KW-0862">Zinc</keyword>
<feature type="region of interest" description="Disordered" evidence="2">
    <location>
        <begin position="311"/>
        <end position="331"/>
    </location>
</feature>
<feature type="compositionally biased region" description="Polar residues" evidence="2">
    <location>
        <begin position="313"/>
        <end position="326"/>
    </location>
</feature>
<evidence type="ECO:0000313" key="4">
    <source>
        <dbReference type="EMBL" id="KAL3761354.1"/>
    </source>
</evidence>
<feature type="region of interest" description="Disordered" evidence="2">
    <location>
        <begin position="1"/>
        <end position="167"/>
    </location>
</feature>
<feature type="region of interest" description="Disordered" evidence="2">
    <location>
        <begin position="911"/>
        <end position="962"/>
    </location>
</feature>
<dbReference type="InterPro" id="IPR013083">
    <property type="entry name" value="Znf_RING/FYVE/PHD"/>
</dbReference>
<feature type="compositionally biased region" description="Acidic residues" evidence="2">
    <location>
        <begin position="109"/>
        <end position="120"/>
    </location>
</feature>
<dbReference type="GO" id="GO:0008270">
    <property type="term" value="F:zinc ion binding"/>
    <property type="evidence" value="ECO:0007669"/>
    <property type="project" value="UniProtKB-KW"/>
</dbReference>
<sequence>MSSEDRKPSASSSSRGRGGGGGGGRGGGRDSNSTGGNGGGRRGGGSGRGGNHRGRGGGGGGGGNSTSNAAASGGRGGGRGGGGGGRGPKHFGNERQRPDCINPKLLMDVSDDEQEDDDDLKVETEEATASIDDDSKPSATDNNIHHSLQQQQQQQQQLQSPSSPSNNHRHTYCLICYSSKLSTRRTISPCGHDDVCWACHLQMRYLHSDSKCPVCKSTNETLIVDTDDITHISELDTNDGSIIHHKRFAQYEVWGNDLGKGYVYREDVGMHFPKGMYEKHVLPLLGYGCGIPNCEYWDGGEDMYVSERDLGSANANGKQPPQQPTKNSREAKKRLAGLPALKAHLRSDHGYALCDLCVDNKRDFVSKLSRYTPSGLQRHEAKGDGEHSGFNGHPLCEFCKPLRFYDILKLHEHLNKEHYKCHLCDRRGKPNQFFKDYTSLERHFDREHYLCHDAQCLAARFVVFENEIDMRGHEASVHGTSRRDGGTKIKLEFRVRREGEDLVSQHQNVPSGEDFQFGLNGEAFVPEALPDQQRQVNEPVISHPLHAARTAELRAQAAMVRMRDGSGGGNETEDFPSLAMDAPSTAPGMLVGWTTVGARAVAGRAGGLRTTAVGTVTEEEFPSLGPAPSVVASRNMRALGLGKSTKKQQALKAGPKFAAVASRQSSTPMSAVSYSSHIPTSAPDLSRDNFPSLGSGPKPFVPTIPMSSSRAAPNMKSSDDFPSLGGASAPASNAYAAVQAHARKLREGCVPFPSLTSSSDFPPPPTSHASRKANNANSFFAPKKPPPMDNILQFPPPSASAAKQPPSAENIEAGKDVVQTLKHTLGAERYKKLRGLTKDFAMGNIPPERYVDDIASLFDQGFGDNAFWDMVPSLIIDIPNEKAVKSAMHYLESIRMVCEMQEFELDSNKTANSWASSNPTGGNTMSAQNCGGKATSNNAATGGLKKNAGSKKGKSKKETNELRALAFGY</sequence>
<dbReference type="PROSITE" id="PS50089">
    <property type="entry name" value="ZF_RING_2"/>
    <property type="match status" value="1"/>
</dbReference>
<dbReference type="AlphaFoldDB" id="A0ABD3MFE2"/>
<dbReference type="InterPro" id="IPR001841">
    <property type="entry name" value="Znf_RING"/>
</dbReference>
<dbReference type="InterPro" id="IPR044288">
    <property type="entry name" value="ZNF598/HEL2"/>
</dbReference>
<feature type="compositionally biased region" description="Polar residues" evidence="2">
    <location>
        <begin position="911"/>
        <end position="940"/>
    </location>
</feature>
<evidence type="ECO:0000259" key="3">
    <source>
        <dbReference type="PROSITE" id="PS50089"/>
    </source>
</evidence>
<keyword evidence="1" id="KW-0863">Zinc-finger</keyword>
<dbReference type="InterPro" id="IPR056437">
    <property type="entry name" value="Znf-C2H2_ZNF598/HEL2"/>
</dbReference>
<evidence type="ECO:0000256" key="1">
    <source>
        <dbReference type="PROSITE-ProRule" id="PRU00175"/>
    </source>
</evidence>
<dbReference type="InterPro" id="IPR013087">
    <property type="entry name" value="Znf_C2H2_type"/>
</dbReference>
<reference evidence="4 5" key="1">
    <citation type="submission" date="2024-10" db="EMBL/GenBank/DDBJ databases">
        <title>Updated reference genomes for cyclostephanoid diatoms.</title>
        <authorList>
            <person name="Roberts W.R."/>
            <person name="Alverson A.J."/>
        </authorList>
    </citation>
    <scope>NUCLEOTIDE SEQUENCE [LARGE SCALE GENOMIC DNA]</scope>
    <source>
        <strain evidence="4 5">AJA232-27</strain>
    </source>
</reference>
<dbReference type="SUPFAM" id="SSF57850">
    <property type="entry name" value="RING/U-box"/>
    <property type="match status" value="1"/>
</dbReference>
<comment type="caution">
    <text evidence="4">The sequence shown here is derived from an EMBL/GenBank/DDBJ whole genome shotgun (WGS) entry which is preliminary data.</text>
</comment>
<gene>
    <name evidence="4" type="ORF">ACHAWU_000488</name>
</gene>
<dbReference type="PANTHER" id="PTHR22938:SF0">
    <property type="entry name" value="E3 UBIQUITIN-PROTEIN LIGASE ZNF598"/>
    <property type="match status" value="1"/>
</dbReference>
<keyword evidence="5" id="KW-1185">Reference proteome</keyword>
<feature type="compositionally biased region" description="Gly residues" evidence="2">
    <location>
        <begin position="35"/>
        <end position="49"/>
    </location>
</feature>
<feature type="compositionally biased region" description="Low complexity" evidence="2">
    <location>
        <begin position="147"/>
        <end position="165"/>
    </location>
</feature>
<organism evidence="4 5">
    <name type="scientific">Discostella pseudostelligera</name>
    <dbReference type="NCBI Taxonomy" id="259834"/>
    <lineage>
        <taxon>Eukaryota</taxon>
        <taxon>Sar</taxon>
        <taxon>Stramenopiles</taxon>
        <taxon>Ochrophyta</taxon>
        <taxon>Bacillariophyta</taxon>
        <taxon>Coscinodiscophyceae</taxon>
        <taxon>Thalassiosirophycidae</taxon>
        <taxon>Stephanodiscales</taxon>
        <taxon>Stephanodiscaceae</taxon>
        <taxon>Discostella</taxon>
    </lineage>
</organism>
<proteinExistence type="predicted"/>
<dbReference type="Pfam" id="PF23230">
    <property type="entry name" value="zf-C2H2_13"/>
    <property type="match status" value="1"/>
</dbReference>
<feature type="compositionally biased region" description="Gly residues" evidence="2">
    <location>
        <begin position="16"/>
        <end position="26"/>
    </location>
</feature>
<name>A0ABD3MFE2_9STRA</name>